<name>A0A2T6KHA0_9RHOB</name>
<evidence type="ECO:0000256" key="5">
    <source>
        <dbReference type="ARBA" id="ARBA00019784"/>
    </source>
</evidence>
<dbReference type="FunFam" id="3.30.540.10:FF:000003">
    <property type="entry name" value="Inositol-1-monophosphatase"/>
    <property type="match status" value="1"/>
</dbReference>
<feature type="binding site" evidence="9">
    <location>
        <position position="83"/>
    </location>
    <ligand>
        <name>Mg(2+)</name>
        <dbReference type="ChEBI" id="CHEBI:18420"/>
        <label>1</label>
        <note>catalytic</note>
    </ligand>
</feature>
<sequence>MMDDRLKAALNMAHEAGELAKTMRESPSALETSSKGRMDLVTAADHAVEALLRERILKFEPDVAILGEEGGMEGTGKAVWILDPIDGTMNFSRGLPDWAISIAFFDGTQITHGVIHAPDLGITAWAKRGHGSFLNGRQIVFGDTVPESPIVALGYSPRGALTDYFARIETLLDAGIEHRRHGAATIGFLGVLAGWFDAFFEPALNIWDVAAGLLIVEEAGGVVRHDPFSDFLERPSNVLARNRGFPGLTTIVDSAEFA</sequence>
<dbReference type="GO" id="GO:0006020">
    <property type="term" value="P:inositol metabolic process"/>
    <property type="evidence" value="ECO:0007669"/>
    <property type="project" value="TreeGrafter"/>
</dbReference>
<evidence type="ECO:0000313" key="11">
    <source>
        <dbReference type="Proteomes" id="UP000244523"/>
    </source>
</evidence>
<gene>
    <name evidence="10" type="ORF">C8N45_105101</name>
</gene>
<dbReference type="Gene3D" id="3.40.190.80">
    <property type="match status" value="1"/>
</dbReference>
<dbReference type="InterPro" id="IPR000760">
    <property type="entry name" value="Inositol_monophosphatase-like"/>
</dbReference>
<dbReference type="PANTHER" id="PTHR20854">
    <property type="entry name" value="INOSITOL MONOPHOSPHATASE"/>
    <property type="match status" value="1"/>
</dbReference>
<comment type="similarity">
    <text evidence="3">Belongs to the inositol monophosphatase superfamily.</text>
</comment>
<feature type="binding site" evidence="9">
    <location>
        <position position="68"/>
    </location>
    <ligand>
        <name>Mg(2+)</name>
        <dbReference type="ChEBI" id="CHEBI:18420"/>
        <label>1</label>
        <note>catalytic</note>
    </ligand>
</feature>
<dbReference type="EC" id="3.1.3.25" evidence="4"/>
<dbReference type="Proteomes" id="UP000244523">
    <property type="component" value="Unassembled WGS sequence"/>
</dbReference>
<dbReference type="InterPro" id="IPR020550">
    <property type="entry name" value="Inositol_monophosphatase_CS"/>
</dbReference>
<evidence type="ECO:0000256" key="8">
    <source>
        <dbReference type="ARBA" id="ARBA00022842"/>
    </source>
</evidence>
<comment type="cofactor">
    <cofactor evidence="2 9">
        <name>Mg(2+)</name>
        <dbReference type="ChEBI" id="CHEBI:18420"/>
    </cofactor>
</comment>
<proteinExistence type="inferred from homology"/>
<keyword evidence="8 9" id="KW-0460">Magnesium</keyword>
<comment type="catalytic activity">
    <reaction evidence="1">
        <text>a myo-inositol phosphate + H2O = myo-inositol + phosphate</text>
        <dbReference type="Rhea" id="RHEA:24056"/>
        <dbReference type="ChEBI" id="CHEBI:15377"/>
        <dbReference type="ChEBI" id="CHEBI:17268"/>
        <dbReference type="ChEBI" id="CHEBI:43474"/>
        <dbReference type="ChEBI" id="CHEBI:84139"/>
        <dbReference type="EC" id="3.1.3.25"/>
    </reaction>
</comment>
<evidence type="ECO:0000256" key="3">
    <source>
        <dbReference type="ARBA" id="ARBA00009759"/>
    </source>
</evidence>
<dbReference type="Pfam" id="PF00459">
    <property type="entry name" value="Inositol_P"/>
    <property type="match status" value="1"/>
</dbReference>
<dbReference type="AlphaFoldDB" id="A0A2T6KHA0"/>
<dbReference type="PROSITE" id="PS00629">
    <property type="entry name" value="IMP_1"/>
    <property type="match status" value="1"/>
</dbReference>
<dbReference type="InterPro" id="IPR020583">
    <property type="entry name" value="Inositol_monoP_metal-BS"/>
</dbReference>
<protein>
    <recommendedName>
        <fullName evidence="5">Inositol-1-monophosphatase</fullName>
        <ecNumber evidence="4">3.1.3.25</ecNumber>
    </recommendedName>
</protein>
<evidence type="ECO:0000256" key="6">
    <source>
        <dbReference type="ARBA" id="ARBA00022723"/>
    </source>
</evidence>
<dbReference type="PRINTS" id="PR00377">
    <property type="entry name" value="IMPHPHTASES"/>
</dbReference>
<evidence type="ECO:0000256" key="1">
    <source>
        <dbReference type="ARBA" id="ARBA00001033"/>
    </source>
</evidence>
<keyword evidence="6 9" id="KW-0479">Metal-binding</keyword>
<evidence type="ECO:0000313" key="10">
    <source>
        <dbReference type="EMBL" id="PUB14878.1"/>
    </source>
</evidence>
<evidence type="ECO:0000256" key="2">
    <source>
        <dbReference type="ARBA" id="ARBA00001946"/>
    </source>
</evidence>
<dbReference type="EMBL" id="QBUD01000005">
    <property type="protein sequence ID" value="PUB14878.1"/>
    <property type="molecule type" value="Genomic_DNA"/>
</dbReference>
<reference evidence="10 11" key="1">
    <citation type="submission" date="2018-04" db="EMBL/GenBank/DDBJ databases">
        <title>Genomic Encyclopedia of Archaeal and Bacterial Type Strains, Phase II (KMG-II): from individual species to whole genera.</title>
        <authorList>
            <person name="Goeker M."/>
        </authorList>
    </citation>
    <scope>NUCLEOTIDE SEQUENCE [LARGE SCALE GENOMIC DNA]</scope>
    <source>
        <strain evidence="10 11">DSM 29955</strain>
    </source>
</reference>
<organism evidence="10 11">
    <name type="scientific">Yoonia sediminilitoris</name>
    <dbReference type="NCBI Taxonomy" id="1286148"/>
    <lineage>
        <taxon>Bacteria</taxon>
        <taxon>Pseudomonadati</taxon>
        <taxon>Pseudomonadota</taxon>
        <taxon>Alphaproteobacteria</taxon>
        <taxon>Rhodobacterales</taxon>
        <taxon>Paracoccaceae</taxon>
        <taxon>Yoonia</taxon>
    </lineage>
</organism>
<keyword evidence="7" id="KW-0378">Hydrolase</keyword>
<feature type="binding site" evidence="9">
    <location>
        <position position="208"/>
    </location>
    <ligand>
        <name>Mg(2+)</name>
        <dbReference type="ChEBI" id="CHEBI:18420"/>
        <label>1</label>
        <note>catalytic</note>
    </ligand>
</feature>
<comment type="caution">
    <text evidence="10">The sequence shown here is derived from an EMBL/GenBank/DDBJ whole genome shotgun (WGS) entry which is preliminary data.</text>
</comment>
<dbReference type="CDD" id="cd01637">
    <property type="entry name" value="IMPase_like"/>
    <property type="match status" value="1"/>
</dbReference>
<feature type="binding site" evidence="9">
    <location>
        <position position="86"/>
    </location>
    <ligand>
        <name>Mg(2+)</name>
        <dbReference type="ChEBI" id="CHEBI:18420"/>
        <label>1</label>
        <note>catalytic</note>
    </ligand>
</feature>
<dbReference type="SUPFAM" id="SSF56655">
    <property type="entry name" value="Carbohydrate phosphatase"/>
    <property type="match status" value="1"/>
</dbReference>
<dbReference type="PANTHER" id="PTHR20854:SF4">
    <property type="entry name" value="INOSITOL-1-MONOPHOSPHATASE-RELATED"/>
    <property type="match status" value="1"/>
</dbReference>
<dbReference type="Gene3D" id="3.30.540.10">
    <property type="entry name" value="Fructose-1,6-Bisphosphatase, subunit A, domain 1"/>
    <property type="match status" value="1"/>
</dbReference>
<dbReference type="RefSeq" id="WP_168769464.1">
    <property type="nucleotide sequence ID" value="NZ_QBUD01000005.1"/>
</dbReference>
<dbReference type="GO" id="GO:0046872">
    <property type="term" value="F:metal ion binding"/>
    <property type="evidence" value="ECO:0007669"/>
    <property type="project" value="UniProtKB-KW"/>
</dbReference>
<dbReference type="GO" id="GO:0007165">
    <property type="term" value="P:signal transduction"/>
    <property type="evidence" value="ECO:0007669"/>
    <property type="project" value="TreeGrafter"/>
</dbReference>
<dbReference type="GO" id="GO:0046854">
    <property type="term" value="P:phosphatidylinositol phosphate biosynthetic process"/>
    <property type="evidence" value="ECO:0007669"/>
    <property type="project" value="InterPro"/>
</dbReference>
<evidence type="ECO:0000256" key="4">
    <source>
        <dbReference type="ARBA" id="ARBA00013106"/>
    </source>
</evidence>
<dbReference type="PROSITE" id="PS00630">
    <property type="entry name" value="IMP_2"/>
    <property type="match status" value="1"/>
</dbReference>
<evidence type="ECO:0000256" key="7">
    <source>
        <dbReference type="ARBA" id="ARBA00022801"/>
    </source>
</evidence>
<keyword evidence="11" id="KW-1185">Reference proteome</keyword>
<dbReference type="GO" id="GO:0008934">
    <property type="term" value="F:inositol monophosphate 1-phosphatase activity"/>
    <property type="evidence" value="ECO:0007669"/>
    <property type="project" value="TreeGrafter"/>
</dbReference>
<evidence type="ECO:0000256" key="9">
    <source>
        <dbReference type="PIRSR" id="PIRSR600760-2"/>
    </source>
</evidence>
<feature type="binding site" evidence="9">
    <location>
        <position position="85"/>
    </location>
    <ligand>
        <name>Mg(2+)</name>
        <dbReference type="ChEBI" id="CHEBI:18420"/>
        <label>1</label>
        <note>catalytic</note>
    </ligand>
</feature>
<accession>A0A2T6KHA0</accession>